<evidence type="ECO:0000256" key="2">
    <source>
        <dbReference type="RuleBase" id="RU003749"/>
    </source>
</evidence>
<dbReference type="NCBIfam" id="TIGR00377">
    <property type="entry name" value="ant_ant_sig"/>
    <property type="match status" value="1"/>
</dbReference>
<dbReference type="PANTHER" id="PTHR33495:SF2">
    <property type="entry name" value="ANTI-SIGMA FACTOR ANTAGONIST TM_1081-RELATED"/>
    <property type="match status" value="1"/>
</dbReference>
<dbReference type="GO" id="GO:0043856">
    <property type="term" value="F:anti-sigma factor antagonist activity"/>
    <property type="evidence" value="ECO:0007669"/>
    <property type="project" value="InterPro"/>
</dbReference>
<dbReference type="InterPro" id="IPR036513">
    <property type="entry name" value="STAS_dom_sf"/>
</dbReference>
<dbReference type="EMBL" id="VFPA01000003">
    <property type="protein sequence ID" value="TQM09532.1"/>
    <property type="molecule type" value="Genomic_DNA"/>
</dbReference>
<evidence type="ECO:0000256" key="1">
    <source>
        <dbReference type="ARBA" id="ARBA00009013"/>
    </source>
</evidence>
<proteinExistence type="inferred from homology"/>
<evidence type="ECO:0000313" key="5">
    <source>
        <dbReference type="Proteomes" id="UP000315677"/>
    </source>
</evidence>
<dbReference type="PANTHER" id="PTHR33495">
    <property type="entry name" value="ANTI-SIGMA FACTOR ANTAGONIST TM_1081-RELATED-RELATED"/>
    <property type="match status" value="1"/>
</dbReference>
<evidence type="ECO:0000259" key="3">
    <source>
        <dbReference type="PROSITE" id="PS50801"/>
    </source>
</evidence>
<dbReference type="Pfam" id="PF01740">
    <property type="entry name" value="STAS"/>
    <property type="match status" value="1"/>
</dbReference>
<organism evidence="4 5">
    <name type="scientific">Pseudonocardia kunmingensis</name>
    <dbReference type="NCBI Taxonomy" id="630975"/>
    <lineage>
        <taxon>Bacteria</taxon>
        <taxon>Bacillati</taxon>
        <taxon>Actinomycetota</taxon>
        <taxon>Actinomycetes</taxon>
        <taxon>Pseudonocardiales</taxon>
        <taxon>Pseudonocardiaceae</taxon>
        <taxon>Pseudonocardia</taxon>
    </lineage>
</organism>
<dbReference type="CDD" id="cd07043">
    <property type="entry name" value="STAS_anti-anti-sigma_factors"/>
    <property type="match status" value="1"/>
</dbReference>
<dbReference type="Proteomes" id="UP000315677">
    <property type="component" value="Unassembled WGS sequence"/>
</dbReference>
<dbReference type="InterPro" id="IPR003658">
    <property type="entry name" value="Anti-sigma_ant"/>
</dbReference>
<gene>
    <name evidence="4" type="ORF">FB558_5291</name>
</gene>
<reference evidence="4 5" key="1">
    <citation type="submission" date="2019-06" db="EMBL/GenBank/DDBJ databases">
        <title>Sequencing the genomes of 1000 actinobacteria strains.</title>
        <authorList>
            <person name="Klenk H.-P."/>
        </authorList>
    </citation>
    <scope>NUCLEOTIDE SEQUENCE [LARGE SCALE GENOMIC DNA]</scope>
    <source>
        <strain evidence="4 5">DSM 45301</strain>
    </source>
</reference>
<dbReference type="PROSITE" id="PS50801">
    <property type="entry name" value="STAS"/>
    <property type="match status" value="1"/>
</dbReference>
<feature type="domain" description="STAS" evidence="3">
    <location>
        <begin position="15"/>
        <end position="125"/>
    </location>
</feature>
<dbReference type="RefSeq" id="WP_211366852.1">
    <property type="nucleotide sequence ID" value="NZ_VFPA01000003.1"/>
</dbReference>
<dbReference type="AlphaFoldDB" id="A0A543DJM6"/>
<accession>A0A543DJM6</accession>
<comment type="similarity">
    <text evidence="1 2">Belongs to the anti-sigma-factor antagonist family.</text>
</comment>
<keyword evidence="5" id="KW-1185">Reference proteome</keyword>
<sequence length="125" mass="12930">MNGPLGGVPPAEQLMTIERDDRDGCLVLAVRGEVDLSTGGRLMEAGSAALREATGAPVVLDLTGVDFLSSSGLGLLVALHDDGRELGAPLRVVVDPARPVIRPIRTMGLDEVLALYSTVDEAVAA</sequence>
<protein>
    <recommendedName>
        <fullName evidence="2">Anti-sigma factor antagonist</fullName>
    </recommendedName>
</protein>
<dbReference type="InterPro" id="IPR002645">
    <property type="entry name" value="STAS_dom"/>
</dbReference>
<comment type="caution">
    <text evidence="4">The sequence shown here is derived from an EMBL/GenBank/DDBJ whole genome shotgun (WGS) entry which is preliminary data.</text>
</comment>
<evidence type="ECO:0000313" key="4">
    <source>
        <dbReference type="EMBL" id="TQM09532.1"/>
    </source>
</evidence>
<dbReference type="Gene3D" id="3.30.750.24">
    <property type="entry name" value="STAS domain"/>
    <property type="match status" value="1"/>
</dbReference>
<name>A0A543DJM6_9PSEU</name>
<dbReference type="SUPFAM" id="SSF52091">
    <property type="entry name" value="SpoIIaa-like"/>
    <property type="match status" value="1"/>
</dbReference>